<dbReference type="Gene3D" id="1.10.10.1100">
    <property type="entry name" value="BFD-like [2Fe-2S]-binding domain"/>
    <property type="match status" value="1"/>
</dbReference>
<evidence type="ECO:0000313" key="3">
    <source>
        <dbReference type="EMBL" id="HGU65084.1"/>
    </source>
</evidence>
<reference evidence="2" key="1">
    <citation type="journal article" date="2020" name="mSystems">
        <title>Genome- and Community-Level Interaction Insights into Carbon Utilization and Element Cycling Functions of Hydrothermarchaeota in Hydrothermal Sediment.</title>
        <authorList>
            <person name="Zhou Z."/>
            <person name="Liu Y."/>
            <person name="Xu W."/>
            <person name="Pan J."/>
            <person name="Luo Z.H."/>
            <person name="Li M."/>
        </authorList>
    </citation>
    <scope>NUCLEOTIDE SEQUENCE [LARGE SCALE GENOMIC DNA]</scope>
    <source>
        <strain evidence="3">SpSt-622</strain>
        <strain evidence="2">SpSt-642</strain>
    </source>
</reference>
<dbReference type="Pfam" id="PF04324">
    <property type="entry name" value="Fer2_BFD"/>
    <property type="match status" value="1"/>
</dbReference>
<dbReference type="AlphaFoldDB" id="A0A7C4H9N3"/>
<gene>
    <name evidence="3" type="ORF">ENT92_02570</name>
    <name evidence="2" type="ORF">ENU14_05125</name>
</gene>
<sequence length="94" mass="10838">MDPSRIIICKCENVTLKELIEAIDNGLTDLETLKRFLRIGMGPCQGLYCIPLIARELMIRTGKSFDEIFLPVNRPPINPVQFKYFIKINRVVDK</sequence>
<dbReference type="EMBL" id="DTBJ01000040">
    <property type="protein sequence ID" value="HGM58946.1"/>
    <property type="molecule type" value="Genomic_DNA"/>
</dbReference>
<dbReference type="InterPro" id="IPR007419">
    <property type="entry name" value="BFD-like_2Fe2S-bd_dom"/>
</dbReference>
<dbReference type="InterPro" id="IPR041854">
    <property type="entry name" value="BFD-like_2Fe2S-bd_dom_sf"/>
</dbReference>
<dbReference type="CDD" id="cd19946">
    <property type="entry name" value="GlpA-like_Fer2_BFD-like"/>
    <property type="match status" value="1"/>
</dbReference>
<proteinExistence type="predicted"/>
<accession>A0A7C4H9N3</accession>
<evidence type="ECO:0000259" key="1">
    <source>
        <dbReference type="Pfam" id="PF04324"/>
    </source>
</evidence>
<feature type="domain" description="BFD-like [2Fe-2S]-binding" evidence="1">
    <location>
        <begin position="7"/>
        <end position="54"/>
    </location>
</feature>
<name>A0A7C4H9N3_STAMA</name>
<protein>
    <submittedName>
        <fullName evidence="2">(2Fe-2S)-binding protein</fullName>
    </submittedName>
</protein>
<dbReference type="EMBL" id="DTAN01000101">
    <property type="protein sequence ID" value="HGU65084.1"/>
    <property type="molecule type" value="Genomic_DNA"/>
</dbReference>
<organism evidence="2">
    <name type="scientific">Staphylothermus marinus</name>
    <dbReference type="NCBI Taxonomy" id="2280"/>
    <lineage>
        <taxon>Archaea</taxon>
        <taxon>Thermoproteota</taxon>
        <taxon>Thermoprotei</taxon>
        <taxon>Desulfurococcales</taxon>
        <taxon>Desulfurococcaceae</taxon>
        <taxon>Staphylothermus</taxon>
    </lineage>
</organism>
<comment type="caution">
    <text evidence="2">The sequence shown here is derived from an EMBL/GenBank/DDBJ whole genome shotgun (WGS) entry which is preliminary data.</text>
</comment>
<evidence type="ECO:0000313" key="2">
    <source>
        <dbReference type="EMBL" id="HGM58946.1"/>
    </source>
</evidence>